<dbReference type="Gene3D" id="1.10.3720.10">
    <property type="entry name" value="MetI-like"/>
    <property type="match status" value="1"/>
</dbReference>
<accession>A0A6B8RIF5</accession>
<dbReference type="Proteomes" id="UP000426246">
    <property type="component" value="Chromosome"/>
</dbReference>
<keyword evidence="3" id="KW-1003">Cell membrane</keyword>
<dbReference type="RefSeq" id="WP_155701077.1">
    <property type="nucleotide sequence ID" value="NZ_CP034235.1"/>
</dbReference>
<reference evidence="10" key="1">
    <citation type="submission" date="2018-11" db="EMBL/GenBank/DDBJ databases">
        <title>Complete genome sequence of Paenibacillus sp. ML311-T8.</title>
        <authorList>
            <person name="Nam Y.-D."/>
            <person name="Kang J."/>
            <person name="Chung W.-H."/>
            <person name="Park Y.S."/>
        </authorList>
    </citation>
    <scope>NUCLEOTIDE SEQUENCE [LARGE SCALE GENOMIC DNA]</scope>
    <source>
        <strain evidence="10">ML311-T8</strain>
    </source>
</reference>
<keyword evidence="6 7" id="KW-0472">Membrane</keyword>
<dbReference type="AlphaFoldDB" id="A0A6B8RIF5"/>
<feature type="transmembrane region" description="Helical" evidence="7">
    <location>
        <begin position="28"/>
        <end position="52"/>
    </location>
</feature>
<evidence type="ECO:0000256" key="7">
    <source>
        <dbReference type="SAM" id="Phobius"/>
    </source>
</evidence>
<evidence type="ECO:0000256" key="3">
    <source>
        <dbReference type="ARBA" id="ARBA00022475"/>
    </source>
</evidence>
<gene>
    <name evidence="9" type="ORF">EHS13_14720</name>
</gene>
<feature type="transmembrane region" description="Helical" evidence="7">
    <location>
        <begin position="199"/>
        <end position="221"/>
    </location>
</feature>
<name>A0A6B8RIF5_9BACL</name>
<dbReference type="CDD" id="cd06261">
    <property type="entry name" value="TM_PBP2"/>
    <property type="match status" value="1"/>
</dbReference>
<feature type="transmembrane region" description="Helical" evidence="7">
    <location>
        <begin position="279"/>
        <end position="296"/>
    </location>
</feature>
<feature type="transmembrane region" description="Helical" evidence="7">
    <location>
        <begin position="96"/>
        <end position="115"/>
    </location>
</feature>
<evidence type="ECO:0000256" key="1">
    <source>
        <dbReference type="ARBA" id="ARBA00004651"/>
    </source>
</evidence>
<dbReference type="EMBL" id="CP034235">
    <property type="protein sequence ID" value="QGQ96040.1"/>
    <property type="molecule type" value="Genomic_DNA"/>
</dbReference>
<keyword evidence="2" id="KW-0813">Transport</keyword>
<dbReference type="KEGG" id="ppsc:EHS13_14720"/>
<keyword evidence="4 7" id="KW-0812">Transmembrane</keyword>
<protein>
    <submittedName>
        <fullName evidence="9">Carbohydrate ABC transporter permease</fullName>
    </submittedName>
</protein>
<dbReference type="GO" id="GO:0005886">
    <property type="term" value="C:plasma membrane"/>
    <property type="evidence" value="ECO:0007669"/>
    <property type="project" value="UniProtKB-SubCell"/>
</dbReference>
<keyword evidence="10" id="KW-1185">Reference proteome</keyword>
<dbReference type="OrthoDB" id="9810086at2"/>
<evidence type="ECO:0000256" key="4">
    <source>
        <dbReference type="ARBA" id="ARBA00022692"/>
    </source>
</evidence>
<dbReference type="GO" id="GO:0055085">
    <property type="term" value="P:transmembrane transport"/>
    <property type="evidence" value="ECO:0007669"/>
    <property type="project" value="InterPro"/>
</dbReference>
<evidence type="ECO:0000256" key="6">
    <source>
        <dbReference type="ARBA" id="ARBA00023136"/>
    </source>
</evidence>
<evidence type="ECO:0000256" key="2">
    <source>
        <dbReference type="ARBA" id="ARBA00022448"/>
    </source>
</evidence>
<keyword evidence="5 7" id="KW-1133">Transmembrane helix</keyword>
<dbReference type="InterPro" id="IPR035906">
    <property type="entry name" value="MetI-like_sf"/>
</dbReference>
<evidence type="ECO:0000313" key="9">
    <source>
        <dbReference type="EMBL" id="QGQ96040.1"/>
    </source>
</evidence>
<dbReference type="PANTHER" id="PTHR43744">
    <property type="entry name" value="ABC TRANSPORTER PERMEASE PROTEIN MG189-RELATED-RELATED"/>
    <property type="match status" value="1"/>
</dbReference>
<evidence type="ECO:0000259" key="8">
    <source>
        <dbReference type="PROSITE" id="PS50928"/>
    </source>
</evidence>
<feature type="domain" description="ABC transmembrane type-1" evidence="8">
    <location>
        <begin position="92"/>
        <end position="293"/>
    </location>
</feature>
<comment type="subcellular location">
    <subcellularLocation>
        <location evidence="1">Cell membrane</location>
        <topology evidence="1">Multi-pass membrane protein</topology>
    </subcellularLocation>
</comment>
<feature type="transmembrane region" description="Helical" evidence="7">
    <location>
        <begin position="127"/>
        <end position="147"/>
    </location>
</feature>
<dbReference type="PANTHER" id="PTHR43744:SF9">
    <property type="entry name" value="POLYGALACTURONAN_RHAMNOGALACTURONAN TRANSPORT SYSTEM PERMEASE PROTEIN YTCP"/>
    <property type="match status" value="1"/>
</dbReference>
<dbReference type="PROSITE" id="PS50928">
    <property type="entry name" value="ABC_TM1"/>
    <property type="match status" value="1"/>
</dbReference>
<proteinExistence type="predicted"/>
<dbReference type="InterPro" id="IPR000515">
    <property type="entry name" value="MetI-like"/>
</dbReference>
<dbReference type="SUPFAM" id="SSF161098">
    <property type="entry name" value="MetI-like"/>
    <property type="match status" value="1"/>
</dbReference>
<evidence type="ECO:0000256" key="5">
    <source>
        <dbReference type="ARBA" id="ARBA00022989"/>
    </source>
</evidence>
<sequence length="311" mass="34806">MITAKPNKDKNTAIPRNIKIKESFGDRVFLTITYTILTVILITVLYPLVFIISSSLSSPAAVSSGKVWLWPVNPTFDGYWAVINNNQVLSGYANSFFYTICGTLISVSLTIMIAYPLSKRTFFGRSVLMIFITITMLFSGGLIPTYLVVKSVGIIDTRWALLIPNAIWVWQVIIARTFFQMSIPEELSEAAEIDGCSDIGFIFRIIIPLAKPIIAVLALMYAVGQWNAYFDALIFLKTQRLYPLQLILRSILILNNGTTSNLDASDMVKRQQMVNLMKYALIVVASLPVLVIYPFVQRYFVQGMLIGSVKG</sequence>
<evidence type="ECO:0000313" key="10">
    <source>
        <dbReference type="Proteomes" id="UP000426246"/>
    </source>
</evidence>
<organism evidence="9 10">
    <name type="scientific">Paenibacillus psychroresistens</name>
    <dbReference type="NCBI Taxonomy" id="1778678"/>
    <lineage>
        <taxon>Bacteria</taxon>
        <taxon>Bacillati</taxon>
        <taxon>Bacillota</taxon>
        <taxon>Bacilli</taxon>
        <taxon>Bacillales</taxon>
        <taxon>Paenibacillaceae</taxon>
        <taxon>Paenibacillus</taxon>
    </lineage>
</organism>